<dbReference type="PROSITE" id="PS50157">
    <property type="entry name" value="ZINC_FINGER_C2H2_2"/>
    <property type="match status" value="1"/>
</dbReference>
<dbReference type="InterPro" id="IPR013087">
    <property type="entry name" value="Znf_C2H2_type"/>
</dbReference>
<dbReference type="OrthoDB" id="3940153at2759"/>
<keyword evidence="1" id="KW-0863">Zinc-finger</keyword>
<evidence type="ECO:0000313" key="5">
    <source>
        <dbReference type="Proteomes" id="UP000800036"/>
    </source>
</evidence>
<dbReference type="SUPFAM" id="SSF57667">
    <property type="entry name" value="beta-beta-alpha zinc fingers"/>
    <property type="match status" value="1"/>
</dbReference>
<sequence>MMPGSAWHRLVGAPASPNNAGSTPMRQDTAIESGRSWPRTQTNSHASPHHVFSNGSLDSAWQMSANTSRPTQPIGSTRSVFPPSSTQTATGGAYPNVSWEATRDATISSQPDVYRWIDAQSLAVFNSPEYPKRNQLGTLNAQPTPVTAYPSNQQPWTPIAPISSSSSPDGAPSADYVTHYRQEHQSDHAMRYLQAPHGRPDLHDPNAFASPEDHDFKQGRHSEPDISLHKDDESKVLCQRCGQIFTGEYARGNRHRHLKSKHSNNTYPCEVCDKIFTRPDYRLNHYRKDHEELKVAPPTSRKG</sequence>
<gene>
    <name evidence="4" type="ORF">BU23DRAFT_244699</name>
</gene>
<evidence type="ECO:0000256" key="1">
    <source>
        <dbReference type="PROSITE-ProRule" id="PRU00042"/>
    </source>
</evidence>
<dbReference type="AlphaFoldDB" id="A0A6A5UWV3"/>
<feature type="compositionally biased region" description="Polar residues" evidence="2">
    <location>
        <begin position="16"/>
        <end position="26"/>
    </location>
</feature>
<evidence type="ECO:0000313" key="4">
    <source>
        <dbReference type="EMBL" id="KAF1969204.1"/>
    </source>
</evidence>
<dbReference type="PROSITE" id="PS00028">
    <property type="entry name" value="ZINC_FINGER_C2H2_1"/>
    <property type="match status" value="1"/>
</dbReference>
<organism evidence="4 5">
    <name type="scientific">Bimuria novae-zelandiae CBS 107.79</name>
    <dbReference type="NCBI Taxonomy" id="1447943"/>
    <lineage>
        <taxon>Eukaryota</taxon>
        <taxon>Fungi</taxon>
        <taxon>Dikarya</taxon>
        <taxon>Ascomycota</taxon>
        <taxon>Pezizomycotina</taxon>
        <taxon>Dothideomycetes</taxon>
        <taxon>Pleosporomycetidae</taxon>
        <taxon>Pleosporales</taxon>
        <taxon>Massarineae</taxon>
        <taxon>Didymosphaeriaceae</taxon>
        <taxon>Bimuria</taxon>
    </lineage>
</organism>
<dbReference type="Proteomes" id="UP000800036">
    <property type="component" value="Unassembled WGS sequence"/>
</dbReference>
<accession>A0A6A5UWV3</accession>
<dbReference type="EMBL" id="ML976712">
    <property type="protein sequence ID" value="KAF1969204.1"/>
    <property type="molecule type" value="Genomic_DNA"/>
</dbReference>
<name>A0A6A5UWV3_9PLEO</name>
<keyword evidence="5" id="KW-1185">Reference proteome</keyword>
<evidence type="ECO:0000256" key="2">
    <source>
        <dbReference type="SAM" id="MobiDB-lite"/>
    </source>
</evidence>
<feature type="region of interest" description="Disordered" evidence="2">
    <location>
        <begin position="134"/>
        <end position="174"/>
    </location>
</feature>
<keyword evidence="1" id="KW-0479">Metal-binding</keyword>
<feature type="compositionally biased region" description="Low complexity" evidence="2">
    <location>
        <begin position="159"/>
        <end position="174"/>
    </location>
</feature>
<keyword evidence="1" id="KW-0862">Zinc</keyword>
<proteinExistence type="predicted"/>
<feature type="compositionally biased region" description="Polar residues" evidence="2">
    <location>
        <begin position="53"/>
        <end position="90"/>
    </location>
</feature>
<dbReference type="GO" id="GO:0008270">
    <property type="term" value="F:zinc ion binding"/>
    <property type="evidence" value="ECO:0007669"/>
    <property type="project" value="UniProtKB-KW"/>
</dbReference>
<dbReference type="Gene3D" id="3.30.160.60">
    <property type="entry name" value="Classic Zinc Finger"/>
    <property type="match status" value="1"/>
</dbReference>
<feature type="domain" description="C2H2-type" evidence="3">
    <location>
        <begin position="267"/>
        <end position="295"/>
    </location>
</feature>
<dbReference type="InterPro" id="IPR036236">
    <property type="entry name" value="Znf_C2H2_sf"/>
</dbReference>
<feature type="compositionally biased region" description="Polar residues" evidence="2">
    <location>
        <begin position="135"/>
        <end position="156"/>
    </location>
</feature>
<feature type="region of interest" description="Disordered" evidence="2">
    <location>
        <begin position="1"/>
        <end position="97"/>
    </location>
</feature>
<protein>
    <recommendedName>
        <fullName evidence="3">C2H2-type domain-containing protein</fullName>
    </recommendedName>
</protein>
<evidence type="ECO:0000259" key="3">
    <source>
        <dbReference type="PROSITE" id="PS50157"/>
    </source>
</evidence>
<reference evidence="4" key="1">
    <citation type="journal article" date="2020" name="Stud. Mycol.">
        <title>101 Dothideomycetes genomes: a test case for predicting lifestyles and emergence of pathogens.</title>
        <authorList>
            <person name="Haridas S."/>
            <person name="Albert R."/>
            <person name="Binder M."/>
            <person name="Bloem J."/>
            <person name="Labutti K."/>
            <person name="Salamov A."/>
            <person name="Andreopoulos B."/>
            <person name="Baker S."/>
            <person name="Barry K."/>
            <person name="Bills G."/>
            <person name="Bluhm B."/>
            <person name="Cannon C."/>
            <person name="Castanera R."/>
            <person name="Culley D."/>
            <person name="Daum C."/>
            <person name="Ezra D."/>
            <person name="Gonzalez J."/>
            <person name="Henrissat B."/>
            <person name="Kuo A."/>
            <person name="Liang C."/>
            <person name="Lipzen A."/>
            <person name="Lutzoni F."/>
            <person name="Magnuson J."/>
            <person name="Mondo S."/>
            <person name="Nolan M."/>
            <person name="Ohm R."/>
            <person name="Pangilinan J."/>
            <person name="Park H.-J."/>
            <person name="Ramirez L."/>
            <person name="Alfaro M."/>
            <person name="Sun H."/>
            <person name="Tritt A."/>
            <person name="Yoshinaga Y."/>
            <person name="Zwiers L.-H."/>
            <person name="Turgeon B."/>
            <person name="Goodwin S."/>
            <person name="Spatafora J."/>
            <person name="Crous P."/>
            <person name="Grigoriev I."/>
        </authorList>
    </citation>
    <scope>NUCLEOTIDE SEQUENCE</scope>
    <source>
        <strain evidence="4">CBS 107.79</strain>
    </source>
</reference>